<evidence type="ECO:0000256" key="2">
    <source>
        <dbReference type="ARBA" id="ARBA00022679"/>
    </source>
</evidence>
<dbReference type="PANTHER" id="PTHR45947">
    <property type="entry name" value="SULFOQUINOVOSYL TRANSFERASE SQD2"/>
    <property type="match status" value="1"/>
</dbReference>
<sequence length="360" mass="38697">MRVLHVFGARPGSGAGHQLRLLLGRLPYDGHVLTLGPAPPALRATGATLHELPTTRDRDLGAIRHLRGLIREGRFDVVHTHLFRAGVQGRVASRLARTPRVVATEYHADEGLRTAAGVRALYLAGERHSGVTVAAAPAVADRLRRWGVPLGRVTVIPKALDAAEFAYDPRLRTAARARLRIAPGTPVIGAVGRLEPERRLDTLIRAVAEVPGATLLLVGDGPARVALQLLAGIEGVSDRVLFAGTVEHAREMLCAMDVFASPGRETFGLAVLEAVAAGLPALYAACAPLQEMAAARTPVEHTQRLTPHDPESLPRALRAEVLCHIERYGARLPPRILPDRYCANRMAADVEDLYERVAAS</sequence>
<name>A0A285JBD6_9ACTN</name>
<evidence type="ECO:0000256" key="1">
    <source>
        <dbReference type="ARBA" id="ARBA00022676"/>
    </source>
</evidence>
<dbReference type="Proteomes" id="UP000219612">
    <property type="component" value="Unassembled WGS sequence"/>
</dbReference>
<dbReference type="EMBL" id="OBDY01000017">
    <property type="protein sequence ID" value="SNY56491.1"/>
    <property type="molecule type" value="Genomic_DNA"/>
</dbReference>
<proteinExistence type="predicted"/>
<evidence type="ECO:0000259" key="3">
    <source>
        <dbReference type="Pfam" id="PF13439"/>
    </source>
</evidence>
<dbReference type="RefSeq" id="WP_097324785.1">
    <property type="nucleotide sequence ID" value="NZ_OBDY01000017.1"/>
</dbReference>
<dbReference type="Pfam" id="PF13692">
    <property type="entry name" value="Glyco_trans_1_4"/>
    <property type="match status" value="1"/>
</dbReference>
<dbReference type="AlphaFoldDB" id="A0A285JBD6"/>
<dbReference type="InterPro" id="IPR028098">
    <property type="entry name" value="Glyco_trans_4-like_N"/>
</dbReference>
<dbReference type="SUPFAM" id="SSF53756">
    <property type="entry name" value="UDP-Glycosyltransferase/glycogen phosphorylase"/>
    <property type="match status" value="1"/>
</dbReference>
<dbReference type="OrthoDB" id="3646807at2"/>
<dbReference type="Pfam" id="PF13439">
    <property type="entry name" value="Glyco_transf_4"/>
    <property type="match status" value="1"/>
</dbReference>
<evidence type="ECO:0000313" key="4">
    <source>
        <dbReference type="EMBL" id="SNY56491.1"/>
    </source>
</evidence>
<dbReference type="GO" id="GO:0016758">
    <property type="term" value="F:hexosyltransferase activity"/>
    <property type="evidence" value="ECO:0007669"/>
    <property type="project" value="TreeGrafter"/>
</dbReference>
<organism evidence="4 5">
    <name type="scientific">Paractinoplanes atraurantiacus</name>
    <dbReference type="NCBI Taxonomy" id="1036182"/>
    <lineage>
        <taxon>Bacteria</taxon>
        <taxon>Bacillati</taxon>
        <taxon>Actinomycetota</taxon>
        <taxon>Actinomycetes</taxon>
        <taxon>Micromonosporales</taxon>
        <taxon>Micromonosporaceae</taxon>
        <taxon>Paractinoplanes</taxon>
    </lineage>
</organism>
<accession>A0A285JBD6</accession>
<reference evidence="4 5" key="1">
    <citation type="submission" date="2017-09" db="EMBL/GenBank/DDBJ databases">
        <authorList>
            <person name="Ehlers B."/>
            <person name="Leendertz F.H."/>
        </authorList>
    </citation>
    <scope>NUCLEOTIDE SEQUENCE [LARGE SCALE GENOMIC DNA]</scope>
    <source>
        <strain evidence="4 5">CGMCC 4.6857</strain>
    </source>
</reference>
<dbReference type="GO" id="GO:1901137">
    <property type="term" value="P:carbohydrate derivative biosynthetic process"/>
    <property type="evidence" value="ECO:0007669"/>
    <property type="project" value="UniProtKB-ARBA"/>
</dbReference>
<keyword evidence="2 4" id="KW-0808">Transferase</keyword>
<keyword evidence="5" id="KW-1185">Reference proteome</keyword>
<dbReference type="Gene3D" id="3.40.50.2000">
    <property type="entry name" value="Glycogen Phosphorylase B"/>
    <property type="match status" value="2"/>
</dbReference>
<protein>
    <submittedName>
        <fullName evidence="4">Glycosyltransferase involved in cell wall bisynthesis</fullName>
    </submittedName>
</protein>
<dbReference type="PANTHER" id="PTHR45947:SF3">
    <property type="entry name" value="SULFOQUINOVOSYL TRANSFERASE SQD2"/>
    <property type="match status" value="1"/>
</dbReference>
<keyword evidence="1" id="KW-0328">Glycosyltransferase</keyword>
<evidence type="ECO:0000313" key="5">
    <source>
        <dbReference type="Proteomes" id="UP000219612"/>
    </source>
</evidence>
<feature type="domain" description="Glycosyltransferase subfamily 4-like N-terminal" evidence="3">
    <location>
        <begin position="23"/>
        <end position="162"/>
    </location>
</feature>
<gene>
    <name evidence="4" type="ORF">SAMN05421748_117172</name>
</gene>
<dbReference type="InterPro" id="IPR050194">
    <property type="entry name" value="Glycosyltransferase_grp1"/>
</dbReference>